<proteinExistence type="predicted"/>
<dbReference type="Gene3D" id="3.40.50.150">
    <property type="entry name" value="Vaccinia Virus protein VP39"/>
    <property type="match status" value="1"/>
</dbReference>
<dbReference type="GO" id="GO:0032259">
    <property type="term" value="P:methylation"/>
    <property type="evidence" value="ECO:0007669"/>
    <property type="project" value="UniProtKB-KW"/>
</dbReference>
<reference evidence="4" key="1">
    <citation type="submission" date="2018-09" db="EMBL/GenBank/DDBJ databases">
        <title>Nocardia yunnanensis sp. nov., an actinomycete isolated from a soil sample.</title>
        <authorList>
            <person name="Zhang J."/>
        </authorList>
    </citation>
    <scope>NUCLEOTIDE SEQUENCE [LARGE SCALE GENOMIC DNA]</scope>
    <source>
        <strain evidence="4">21-3</strain>
    </source>
</reference>
<sequence>MAEPDQAAFWNERYAPDDYLFGTKPNAFLAREANRLTPGSKVLAIADGEGRNSVFLAQNGHSVVATDISRVAIDKARRLAKERGVDVDFRLADLTDWDWPEEAFDAVIAIFIQFAGPRLRNRMFDDLCRTLKPGGILLLEGYREEQLGYGTGGPQAIENLYSEQLLDAAFADWHIEVLASYDAEIEEGTGHSGKSALIDLVARKPL</sequence>
<feature type="domain" description="Methyltransferase" evidence="2">
    <location>
        <begin position="42"/>
        <end position="135"/>
    </location>
</feature>
<dbReference type="RefSeq" id="WP_151884787.1">
    <property type="nucleotide sequence ID" value="NZ_CP032228.1"/>
</dbReference>
<dbReference type="GO" id="GO:0008168">
    <property type="term" value="F:methyltransferase activity"/>
    <property type="evidence" value="ECO:0007669"/>
    <property type="project" value="UniProtKB-KW"/>
</dbReference>
<dbReference type="InterPro" id="IPR029063">
    <property type="entry name" value="SAM-dependent_MTases_sf"/>
</dbReference>
<dbReference type="AlphaFoldDB" id="A0A5P6N813"/>
<dbReference type="SUPFAM" id="SSF53335">
    <property type="entry name" value="S-adenosyl-L-methionine-dependent methyltransferases"/>
    <property type="match status" value="1"/>
</dbReference>
<evidence type="ECO:0000256" key="1">
    <source>
        <dbReference type="ARBA" id="ARBA00022679"/>
    </source>
</evidence>
<accession>A0A5P6N813</accession>
<dbReference type="PANTHER" id="PTHR43861">
    <property type="entry name" value="TRANS-ACONITATE 2-METHYLTRANSFERASE-RELATED"/>
    <property type="match status" value="1"/>
</dbReference>
<keyword evidence="1 3" id="KW-0808">Transferase</keyword>
<dbReference type="InterPro" id="IPR041698">
    <property type="entry name" value="Methyltransf_25"/>
</dbReference>
<evidence type="ECO:0000259" key="2">
    <source>
        <dbReference type="Pfam" id="PF13649"/>
    </source>
</evidence>
<dbReference type="CDD" id="cd02440">
    <property type="entry name" value="AdoMet_MTases"/>
    <property type="match status" value="1"/>
</dbReference>
<gene>
    <name evidence="3" type="ORF">D0Y83_01340</name>
</gene>
<evidence type="ECO:0000313" key="3">
    <source>
        <dbReference type="EMBL" id="QFI62070.1"/>
    </source>
</evidence>
<dbReference type="Pfam" id="PF13649">
    <property type="entry name" value="Methyltransf_25"/>
    <property type="match status" value="1"/>
</dbReference>
<dbReference type="Proteomes" id="UP000325385">
    <property type="component" value="Chromosome"/>
</dbReference>
<dbReference type="PANTHER" id="PTHR43861:SF3">
    <property type="entry name" value="PUTATIVE (AFU_ORTHOLOGUE AFUA_2G14390)-RELATED"/>
    <property type="match status" value="1"/>
</dbReference>
<dbReference type="GeneID" id="69695925"/>
<evidence type="ECO:0000313" key="4">
    <source>
        <dbReference type="Proteomes" id="UP000325385"/>
    </source>
</evidence>
<organism evidence="3 4">
    <name type="scientific">Qipengyuania flava</name>
    <dbReference type="NCBI Taxonomy" id="192812"/>
    <lineage>
        <taxon>Bacteria</taxon>
        <taxon>Pseudomonadati</taxon>
        <taxon>Pseudomonadota</taxon>
        <taxon>Alphaproteobacteria</taxon>
        <taxon>Sphingomonadales</taxon>
        <taxon>Erythrobacteraceae</taxon>
        <taxon>Qipengyuania</taxon>
    </lineage>
</organism>
<protein>
    <submittedName>
        <fullName evidence="3">Class I SAM-dependent methyltransferase</fullName>
    </submittedName>
</protein>
<dbReference type="EMBL" id="CP032228">
    <property type="protein sequence ID" value="QFI62070.1"/>
    <property type="molecule type" value="Genomic_DNA"/>
</dbReference>
<keyword evidence="3" id="KW-0489">Methyltransferase</keyword>
<name>A0A5P6N813_9SPHN</name>